<name>A0A642V669_9ASCO</name>
<dbReference type="Proteomes" id="UP000761534">
    <property type="component" value="Unassembled WGS sequence"/>
</dbReference>
<dbReference type="CDD" id="cd07389">
    <property type="entry name" value="MPP_PhoD"/>
    <property type="match status" value="1"/>
</dbReference>
<dbReference type="GO" id="GO:0016020">
    <property type="term" value="C:membrane"/>
    <property type="evidence" value="ECO:0007669"/>
    <property type="project" value="TreeGrafter"/>
</dbReference>
<sequence length="691" mass="78010">MAEVNNQPSEQQNAGHAEPEQLRQNGTIGTKPSKATVNSQAIGSVQNSGISVSTGGVADADLLPFGPENCPATEPRGDPKLDIKCGPLLRYLGMRDKSSKVWRGTILIVTNDSTSDYETNVPTASFLVNIVGGSEDGETSVAEATKVFQEYGVTFWRFHISLEMKEAEQSVTYMINNDTERQFTFYVPAYDQTMNIMFHSCNGFSLGVDPKEFENTLWKDVLEHHEKDHYHVMLGGGDQIYSDAILSSCPKINAWGKEKNPIRKRQMRFSDEVRKEVETFYLWHYMGWFGHGHWTGVKGETLQPELPKAMAQIPMINIFDDHDIIDGFGSYTDRTMKMPIFNGVGNVAFKYYMLFQNQCSQDENFSSEPSWVNGKQLGPYIRQQSHSIYARLGTSVAFFGLDCRTERKRDQVVTEGTYKLMFDRIRKEVQESNGEIEHLLLMLGVPFAYPRLVWLESLLSSSVMTPIKKLAKHGMLGGVLNQFDGSIEVLDDLDDHWCAKHHKHERNTLVKNLLSLGKELGIRITVLSGDVHLAGIGRFYSTDKNVAPQNDPNHMLNVISSAIVNTPPPTKVADFLNKRNKVHHLSHHVHEDMVPLFTVDVDDSTRNNQRLLPRRNWCSIKRQNDNSTNAGKVAGPQWPEVRENSDAFVDREYPDNSDSLSVVIHIEKDQMDVNGGTRPYEIIVPSLKLNN</sequence>
<evidence type="ECO:0000313" key="3">
    <source>
        <dbReference type="EMBL" id="KAA8915217.1"/>
    </source>
</evidence>
<dbReference type="Gene3D" id="3.60.21.70">
    <property type="entry name" value="PhoD-like phosphatase"/>
    <property type="match status" value="1"/>
</dbReference>
<reference evidence="3" key="1">
    <citation type="journal article" date="2019" name="G3 (Bethesda)">
        <title>Genome Assemblies of Two Rare Opportunistic Yeast Pathogens: Diutina rugosa (syn. Candida rugosa) and Trichomonascus ciferrii (syn. Candida ciferrii).</title>
        <authorList>
            <person name="Mixao V."/>
            <person name="Saus E."/>
            <person name="Hansen A.P."/>
            <person name="Lass-Florl C."/>
            <person name="Gabaldon T."/>
        </authorList>
    </citation>
    <scope>NUCLEOTIDE SEQUENCE</scope>
    <source>
        <strain evidence="3">CBS 4856</strain>
    </source>
</reference>
<feature type="compositionally biased region" description="Polar residues" evidence="1">
    <location>
        <begin position="22"/>
        <end position="40"/>
    </location>
</feature>
<accession>A0A642V669</accession>
<feature type="region of interest" description="Disordered" evidence="1">
    <location>
        <begin position="1"/>
        <end position="40"/>
    </location>
</feature>
<dbReference type="AlphaFoldDB" id="A0A642V669"/>
<evidence type="ECO:0000259" key="2">
    <source>
        <dbReference type="Pfam" id="PF19050"/>
    </source>
</evidence>
<feature type="domain" description="PhoD-like phosphatase" evidence="2">
    <location>
        <begin position="468"/>
        <end position="630"/>
    </location>
</feature>
<dbReference type="InterPro" id="IPR038607">
    <property type="entry name" value="PhoD-like_sf"/>
</dbReference>
<proteinExistence type="predicted"/>
<evidence type="ECO:0000256" key="1">
    <source>
        <dbReference type="SAM" id="MobiDB-lite"/>
    </source>
</evidence>
<protein>
    <recommendedName>
        <fullName evidence="2">PhoD-like phosphatase domain-containing protein</fullName>
    </recommendedName>
</protein>
<feature type="compositionally biased region" description="Polar residues" evidence="1">
    <location>
        <begin position="1"/>
        <end position="14"/>
    </location>
</feature>
<dbReference type="PANTHER" id="PTHR46689">
    <property type="entry name" value="MEMBRANE PROTEIN, PUTATIVE-RELATED"/>
    <property type="match status" value="1"/>
</dbReference>
<comment type="caution">
    <text evidence="3">The sequence shown here is derived from an EMBL/GenBank/DDBJ whole genome shotgun (WGS) entry which is preliminary data.</text>
</comment>
<feature type="domain" description="PhoD-like phosphatase" evidence="2">
    <location>
        <begin position="163"/>
        <end position="461"/>
    </location>
</feature>
<dbReference type="InterPro" id="IPR043904">
    <property type="entry name" value="PhoD_2-like"/>
</dbReference>
<organism evidence="3 4">
    <name type="scientific">Trichomonascus ciferrii</name>
    <dbReference type="NCBI Taxonomy" id="44093"/>
    <lineage>
        <taxon>Eukaryota</taxon>
        <taxon>Fungi</taxon>
        <taxon>Dikarya</taxon>
        <taxon>Ascomycota</taxon>
        <taxon>Saccharomycotina</taxon>
        <taxon>Dipodascomycetes</taxon>
        <taxon>Dipodascales</taxon>
        <taxon>Trichomonascaceae</taxon>
        <taxon>Trichomonascus</taxon>
        <taxon>Trichomonascus ciferrii complex</taxon>
    </lineage>
</organism>
<keyword evidence="4" id="KW-1185">Reference proteome</keyword>
<gene>
    <name evidence="3" type="ORF">TRICI_002574</name>
</gene>
<evidence type="ECO:0000313" key="4">
    <source>
        <dbReference type="Proteomes" id="UP000761534"/>
    </source>
</evidence>
<dbReference type="VEuPathDB" id="FungiDB:TRICI_002574"/>
<dbReference type="InterPro" id="IPR018946">
    <property type="entry name" value="PhoD-like_MPP"/>
</dbReference>
<dbReference type="EMBL" id="SWFS01000179">
    <property type="protein sequence ID" value="KAA8915217.1"/>
    <property type="molecule type" value="Genomic_DNA"/>
</dbReference>
<dbReference type="OrthoDB" id="2419400at2759"/>
<dbReference type="Pfam" id="PF19050">
    <property type="entry name" value="PhoD_2"/>
    <property type="match status" value="2"/>
</dbReference>
<dbReference type="PANTHER" id="PTHR46689:SF1">
    <property type="entry name" value="PHOD-LIKE PHOSPHATASE DOMAIN-CONTAINING PROTEIN"/>
    <property type="match status" value="1"/>
</dbReference>